<comment type="catalytic activity">
    <reaction evidence="1">
        <text>D-ribulose 5-phosphate = D-xylulose 5-phosphate</text>
        <dbReference type="Rhea" id="RHEA:13677"/>
        <dbReference type="ChEBI" id="CHEBI:57737"/>
        <dbReference type="ChEBI" id="CHEBI:58121"/>
        <dbReference type="EC" id="5.1.3.1"/>
    </reaction>
</comment>
<evidence type="ECO:0000256" key="14">
    <source>
        <dbReference type="ARBA" id="ARBA00023235"/>
    </source>
</evidence>
<evidence type="ECO:0000256" key="9">
    <source>
        <dbReference type="ARBA" id="ARBA00013188"/>
    </source>
</evidence>
<dbReference type="GeneID" id="103255979"/>
<dbReference type="EC" id="5.1.3.1" evidence="9"/>
<name>A0A1U7TE88_CARSF</name>
<dbReference type="Proteomes" id="UP000189704">
    <property type="component" value="Unplaced"/>
</dbReference>
<dbReference type="Pfam" id="PF00834">
    <property type="entry name" value="Ribul_P_3_epim"/>
    <property type="match status" value="1"/>
</dbReference>
<evidence type="ECO:0000256" key="13">
    <source>
        <dbReference type="ARBA" id="ARBA00023211"/>
    </source>
</evidence>
<organism evidence="18 19">
    <name type="scientific">Carlito syrichta</name>
    <name type="common">Philippine tarsier</name>
    <name type="synonym">Tarsius syrichta</name>
    <dbReference type="NCBI Taxonomy" id="1868482"/>
    <lineage>
        <taxon>Eukaryota</taxon>
        <taxon>Metazoa</taxon>
        <taxon>Chordata</taxon>
        <taxon>Craniata</taxon>
        <taxon>Vertebrata</taxon>
        <taxon>Euteleostomi</taxon>
        <taxon>Mammalia</taxon>
        <taxon>Eutheria</taxon>
        <taxon>Euarchontoglires</taxon>
        <taxon>Primates</taxon>
        <taxon>Haplorrhini</taxon>
        <taxon>Tarsiiformes</taxon>
        <taxon>Tarsiidae</taxon>
        <taxon>Carlito</taxon>
    </lineage>
</organism>
<evidence type="ECO:0000256" key="8">
    <source>
        <dbReference type="ARBA" id="ARBA00011738"/>
    </source>
</evidence>
<keyword evidence="13" id="KW-0464">Manganese</keyword>
<evidence type="ECO:0000256" key="6">
    <source>
        <dbReference type="ARBA" id="ARBA00004921"/>
    </source>
</evidence>
<keyword evidence="11" id="KW-0862">Zinc</keyword>
<dbReference type="GO" id="GO:0006098">
    <property type="term" value="P:pentose-phosphate shunt"/>
    <property type="evidence" value="ECO:0007669"/>
    <property type="project" value="UniProtKB-ARBA"/>
</dbReference>
<comment type="subunit">
    <text evidence="8">Homodimer.</text>
</comment>
<comment type="cofactor">
    <cofactor evidence="5">
        <name>Fe(2+)</name>
        <dbReference type="ChEBI" id="CHEBI:29033"/>
    </cofactor>
</comment>
<evidence type="ECO:0000256" key="5">
    <source>
        <dbReference type="ARBA" id="ARBA00001954"/>
    </source>
</evidence>
<dbReference type="RefSeq" id="XP_008052071.1">
    <property type="nucleotide sequence ID" value="XM_008053880.1"/>
</dbReference>
<evidence type="ECO:0000256" key="15">
    <source>
        <dbReference type="ARBA" id="ARBA00023277"/>
    </source>
</evidence>
<dbReference type="Gene3D" id="3.20.20.70">
    <property type="entry name" value="Aldolase class I"/>
    <property type="match status" value="1"/>
</dbReference>
<dbReference type="SUPFAM" id="SSF51366">
    <property type="entry name" value="Ribulose-phoshate binding barrel"/>
    <property type="match status" value="1"/>
</dbReference>
<evidence type="ECO:0000256" key="17">
    <source>
        <dbReference type="ARBA" id="ARBA00057323"/>
    </source>
</evidence>
<keyword evidence="15" id="KW-0119">Carbohydrate metabolism</keyword>
<evidence type="ECO:0000256" key="2">
    <source>
        <dbReference type="ARBA" id="ARBA00001936"/>
    </source>
</evidence>
<dbReference type="FunFam" id="3.20.20.70:FF:000191">
    <property type="entry name" value="ribulose-phosphate 3-epimerase isoform X2"/>
    <property type="match status" value="1"/>
</dbReference>
<evidence type="ECO:0000256" key="3">
    <source>
        <dbReference type="ARBA" id="ARBA00001941"/>
    </source>
</evidence>
<dbReference type="OrthoDB" id="1927044at2759"/>
<evidence type="ECO:0000256" key="4">
    <source>
        <dbReference type="ARBA" id="ARBA00001947"/>
    </source>
</evidence>
<evidence type="ECO:0000313" key="19">
    <source>
        <dbReference type="RefSeq" id="XP_008052071.1"/>
    </source>
</evidence>
<proteinExistence type="inferred from homology"/>
<evidence type="ECO:0000256" key="10">
    <source>
        <dbReference type="ARBA" id="ARBA00022723"/>
    </source>
</evidence>
<dbReference type="InterPro" id="IPR000056">
    <property type="entry name" value="Ribul_P_3_epim-like"/>
</dbReference>
<evidence type="ECO:0000313" key="18">
    <source>
        <dbReference type="Proteomes" id="UP000189704"/>
    </source>
</evidence>
<dbReference type="InterPro" id="IPR013785">
    <property type="entry name" value="Aldolase_TIM"/>
</dbReference>
<dbReference type="CDD" id="cd00429">
    <property type="entry name" value="RPE"/>
    <property type="match status" value="1"/>
</dbReference>
<dbReference type="AlphaFoldDB" id="A0A1U7TE88"/>
<dbReference type="GO" id="GO:0046872">
    <property type="term" value="F:metal ion binding"/>
    <property type="evidence" value="ECO:0007669"/>
    <property type="project" value="UniProtKB-KW"/>
</dbReference>
<keyword evidence="16" id="KW-0170">Cobalt</keyword>
<evidence type="ECO:0000256" key="1">
    <source>
        <dbReference type="ARBA" id="ARBA00001782"/>
    </source>
</evidence>
<dbReference type="GO" id="GO:0005975">
    <property type="term" value="P:carbohydrate metabolic process"/>
    <property type="evidence" value="ECO:0007669"/>
    <property type="project" value="InterPro"/>
</dbReference>
<evidence type="ECO:0000256" key="7">
    <source>
        <dbReference type="ARBA" id="ARBA00009541"/>
    </source>
</evidence>
<comment type="cofactor">
    <cofactor evidence="4">
        <name>Zn(2+)</name>
        <dbReference type="ChEBI" id="CHEBI:29105"/>
    </cofactor>
</comment>
<evidence type="ECO:0000256" key="12">
    <source>
        <dbReference type="ARBA" id="ARBA00023004"/>
    </source>
</evidence>
<sequence>MALGCKIGPSILNSGLFDLEAECLWMLDSGSDDLYLNVMEGHFVPNFNFGHSVVESLQKHLGQDLFFDMHMMVSGPKQWVKSMAEVGVDQYIFHLEATENPGDLIKVIWANGMRAGFAVKPETTVQYLAPQASLQEMALVRTVEPGFGGQKFTEDMCAEALANMIVSISAIMRSEDPISVINLLRNAFSEAAQRCSLDQ</sequence>
<comment type="pathway">
    <text evidence="6">Carbohydrate degradation.</text>
</comment>
<protein>
    <recommendedName>
        <fullName evidence="9">ribulose-phosphate 3-epimerase</fullName>
        <ecNumber evidence="9">5.1.3.1</ecNumber>
    </recommendedName>
</protein>
<comment type="cofactor">
    <cofactor evidence="2">
        <name>Mn(2+)</name>
        <dbReference type="ChEBI" id="CHEBI:29035"/>
    </cofactor>
</comment>
<dbReference type="GO" id="GO:0004750">
    <property type="term" value="F:D-ribulose-phosphate 3-epimerase activity"/>
    <property type="evidence" value="ECO:0007669"/>
    <property type="project" value="UniProtKB-EC"/>
</dbReference>
<keyword evidence="10" id="KW-0479">Metal-binding</keyword>
<comment type="cofactor">
    <cofactor evidence="3">
        <name>Co(2+)</name>
        <dbReference type="ChEBI" id="CHEBI:48828"/>
    </cofactor>
</comment>
<accession>A0A1U7TE88</accession>
<dbReference type="InterPro" id="IPR011060">
    <property type="entry name" value="RibuloseP-bd_barrel"/>
</dbReference>
<evidence type="ECO:0000256" key="16">
    <source>
        <dbReference type="ARBA" id="ARBA00023285"/>
    </source>
</evidence>
<comment type="similarity">
    <text evidence="7">Belongs to the ribulose-phosphate 3-epimerase family.</text>
</comment>
<evidence type="ECO:0000256" key="11">
    <source>
        <dbReference type="ARBA" id="ARBA00022833"/>
    </source>
</evidence>
<comment type="function">
    <text evidence="17">Catalyzes the reversible epimerization of D-ribulose 5-phosphate to D-xylulose 5-phosphate.</text>
</comment>
<keyword evidence="18" id="KW-1185">Reference proteome</keyword>
<gene>
    <name evidence="19" type="primary">LOC103255979</name>
</gene>
<keyword evidence="14" id="KW-0413">Isomerase</keyword>
<keyword evidence="12" id="KW-0408">Iron</keyword>
<dbReference type="PANTHER" id="PTHR11749">
    <property type="entry name" value="RIBULOSE-5-PHOSPHATE-3-EPIMERASE"/>
    <property type="match status" value="1"/>
</dbReference>
<reference evidence="19" key="1">
    <citation type="submission" date="2025-08" db="UniProtKB">
        <authorList>
            <consortium name="RefSeq"/>
        </authorList>
    </citation>
    <scope>IDENTIFICATION</scope>
</reference>